<sequence length="146" mass="17178">MIRRYPHNNYYTPEFKQLVVDYARKNGTNAAVAYFDVRPTTVYKWLRQMPLTPPPPLVLTFNDVVELATDRVPYGDEFKHKTYAIYDRIQDVHTTAALAGISCEVLERWLRERDSAETLTQRHKAVNKQLVLDKLYQIIHLIEKEL</sequence>
<proteinExistence type="predicted"/>
<keyword evidence="2" id="KW-1185">Reference proteome</keyword>
<dbReference type="STRING" id="1122938.SAMN05660772_01853"/>
<dbReference type="RefSeq" id="WP_084256192.1">
    <property type="nucleotide sequence ID" value="NZ_FWWV01000006.1"/>
</dbReference>
<protein>
    <submittedName>
        <fullName evidence="1">Uncharacterized protein</fullName>
    </submittedName>
</protein>
<reference evidence="2" key="1">
    <citation type="submission" date="2017-04" db="EMBL/GenBank/DDBJ databases">
        <authorList>
            <person name="Varghese N."/>
            <person name="Submissions S."/>
        </authorList>
    </citation>
    <scope>NUCLEOTIDE SEQUENCE [LARGE SCALE GENOMIC DNA]</scope>
    <source>
        <strain evidence="2">DSM 23072</strain>
    </source>
</reference>
<dbReference type="Proteomes" id="UP000192408">
    <property type="component" value="Unassembled WGS sequence"/>
</dbReference>
<dbReference type="AlphaFoldDB" id="A0A1W1UK68"/>
<name>A0A1W1UK68_9PAST</name>
<evidence type="ECO:0000313" key="2">
    <source>
        <dbReference type="Proteomes" id="UP000192408"/>
    </source>
</evidence>
<organism evidence="1 2">
    <name type="scientific">Pasteurella testudinis DSM 23072</name>
    <dbReference type="NCBI Taxonomy" id="1122938"/>
    <lineage>
        <taxon>Bacteria</taxon>
        <taxon>Pseudomonadati</taxon>
        <taxon>Pseudomonadota</taxon>
        <taxon>Gammaproteobacteria</taxon>
        <taxon>Pasteurellales</taxon>
        <taxon>Pasteurellaceae</taxon>
        <taxon>Pasteurella</taxon>
    </lineage>
</organism>
<accession>A0A1W1UK68</accession>
<gene>
    <name evidence="1" type="ORF">SAMN05660772_01853</name>
</gene>
<evidence type="ECO:0000313" key="1">
    <source>
        <dbReference type="EMBL" id="SMB81442.1"/>
    </source>
</evidence>
<dbReference type="EMBL" id="FWWV01000006">
    <property type="protein sequence ID" value="SMB81442.1"/>
    <property type="molecule type" value="Genomic_DNA"/>
</dbReference>